<name>A0A1W4XAS9_AGRPL</name>
<dbReference type="PANTHER" id="PTHR46060:SF1">
    <property type="entry name" value="MARINER MOS1 TRANSPOSASE-LIKE PROTEIN"/>
    <property type="match status" value="1"/>
</dbReference>
<dbReference type="GO" id="GO:0003676">
    <property type="term" value="F:nucleic acid binding"/>
    <property type="evidence" value="ECO:0007669"/>
    <property type="project" value="InterPro"/>
</dbReference>
<dbReference type="InParanoid" id="A0A1W4XAS9"/>
<dbReference type="RefSeq" id="XP_018333226.1">
    <property type="nucleotide sequence ID" value="XM_018477724.1"/>
</dbReference>
<dbReference type="Proteomes" id="UP000192223">
    <property type="component" value="Unplaced"/>
</dbReference>
<dbReference type="PANTHER" id="PTHR46060">
    <property type="entry name" value="MARINER MOS1 TRANSPOSASE-LIKE PROTEIN"/>
    <property type="match status" value="1"/>
</dbReference>
<dbReference type="Gene3D" id="3.30.420.10">
    <property type="entry name" value="Ribonuclease H-like superfamily/Ribonuclease H"/>
    <property type="match status" value="1"/>
</dbReference>
<evidence type="ECO:0000313" key="1">
    <source>
        <dbReference type="Proteomes" id="UP000192223"/>
    </source>
</evidence>
<accession>A0A1W4XAS9</accession>
<dbReference type="InterPro" id="IPR036397">
    <property type="entry name" value="RNaseH_sf"/>
</dbReference>
<dbReference type="KEGG" id="apln:108742488"/>
<reference evidence="2" key="1">
    <citation type="submission" date="2025-08" db="UniProtKB">
        <authorList>
            <consortium name="RefSeq"/>
        </authorList>
    </citation>
    <scope>IDENTIFICATION</scope>
    <source>
        <tissue evidence="2">Entire body</tissue>
    </source>
</reference>
<evidence type="ECO:0000313" key="2">
    <source>
        <dbReference type="RefSeq" id="XP_018333226.1"/>
    </source>
</evidence>
<organism evidence="1 2">
    <name type="scientific">Agrilus planipennis</name>
    <name type="common">Emerald ash borer</name>
    <name type="synonym">Agrilus marcopoli</name>
    <dbReference type="NCBI Taxonomy" id="224129"/>
    <lineage>
        <taxon>Eukaryota</taxon>
        <taxon>Metazoa</taxon>
        <taxon>Ecdysozoa</taxon>
        <taxon>Arthropoda</taxon>
        <taxon>Hexapoda</taxon>
        <taxon>Insecta</taxon>
        <taxon>Pterygota</taxon>
        <taxon>Neoptera</taxon>
        <taxon>Endopterygota</taxon>
        <taxon>Coleoptera</taxon>
        <taxon>Polyphaga</taxon>
        <taxon>Elateriformia</taxon>
        <taxon>Buprestoidea</taxon>
        <taxon>Buprestidae</taxon>
        <taxon>Agrilinae</taxon>
        <taxon>Agrilus</taxon>
    </lineage>
</organism>
<dbReference type="GeneID" id="108742488"/>
<proteinExistence type="predicted"/>
<dbReference type="InterPro" id="IPR052709">
    <property type="entry name" value="Transposase-MT_Hybrid"/>
</dbReference>
<dbReference type="AlphaFoldDB" id="A0A1W4XAS9"/>
<sequence length="110" mass="12908">MVNKEYYVQVMSNLREVIRQKRLDFLKNKNSVLHYDNASAYTSLLVHEFLAENNTLIMPQPPNSSDLATCDFFLFLKLKNPMKGRRYATIKDIKTASKEELNKITRKMSF</sequence>
<dbReference type="STRING" id="224129.A0A1W4XAS9"/>
<dbReference type="OrthoDB" id="10065579at2759"/>
<protein>
    <submittedName>
        <fullName evidence="2">Histone-lysine N-methyltransferase SETMAR-like</fullName>
    </submittedName>
</protein>
<gene>
    <name evidence="2" type="primary">LOC108742488</name>
</gene>
<keyword evidence="1" id="KW-1185">Reference proteome</keyword>